<dbReference type="InterPro" id="IPR001611">
    <property type="entry name" value="Leu-rich_rpt"/>
</dbReference>
<dbReference type="AlphaFoldDB" id="A0A0M9FYS3"/>
<evidence type="ECO:0000259" key="14">
    <source>
        <dbReference type="Pfam" id="PF08263"/>
    </source>
</evidence>
<reference evidence="15 16" key="1">
    <citation type="submission" date="2015-07" db="EMBL/GenBank/DDBJ databases">
        <title>High-quality genome of monoxenous trypanosomatid Leptomonas pyrrhocoris.</title>
        <authorList>
            <person name="Flegontov P."/>
            <person name="Butenko A."/>
            <person name="Firsov S."/>
            <person name="Vlcek C."/>
            <person name="Logacheva M.D."/>
            <person name="Field M."/>
            <person name="Filatov D."/>
            <person name="Flegontova O."/>
            <person name="Gerasimov E."/>
            <person name="Jackson A.P."/>
            <person name="Kelly S."/>
            <person name="Opperdoes F."/>
            <person name="O'Reilly A."/>
            <person name="Votypka J."/>
            <person name="Yurchenko V."/>
            <person name="Lukes J."/>
        </authorList>
    </citation>
    <scope>NUCLEOTIDE SEQUENCE [LARGE SCALE GENOMIC DNA]</scope>
    <source>
        <strain evidence="15">H10</strain>
    </source>
</reference>
<evidence type="ECO:0000256" key="10">
    <source>
        <dbReference type="ARBA" id="ARBA00037847"/>
    </source>
</evidence>
<feature type="compositionally biased region" description="Low complexity" evidence="11">
    <location>
        <begin position="305"/>
        <end position="331"/>
    </location>
</feature>
<dbReference type="InterPro" id="IPR032675">
    <property type="entry name" value="LRR_dom_sf"/>
</dbReference>
<dbReference type="Pfam" id="PF08263">
    <property type="entry name" value="LRRNT_2"/>
    <property type="match status" value="1"/>
</dbReference>
<dbReference type="OrthoDB" id="676979at2759"/>
<dbReference type="GeneID" id="26906244"/>
<dbReference type="Pfam" id="PF00560">
    <property type="entry name" value="LRR_1"/>
    <property type="match status" value="3"/>
</dbReference>
<dbReference type="PANTHER" id="PTHR27000:SF642">
    <property type="entry name" value="INACTIVE LEUCINE-RICH REPEAT RECEPTOR KINASE XIAO-RELATED"/>
    <property type="match status" value="1"/>
</dbReference>
<keyword evidence="16" id="KW-1185">Reference proteome</keyword>
<feature type="region of interest" description="Disordered" evidence="11">
    <location>
        <begin position="373"/>
        <end position="399"/>
    </location>
</feature>
<feature type="compositionally biased region" description="Basic and acidic residues" evidence="11">
    <location>
        <begin position="373"/>
        <end position="391"/>
    </location>
</feature>
<sequence length="399" mass="43215">MAWLRYLLRGMVVAAALLALCVVGASLVNASPIDSLSAAERENTLKFLQGFVTLNPSLASNWTGTDFCSWWYVSCSGFRYAIDFRENRSPLFSGSLVLPELADDVNGSLVMLYDIRAIEMGEKVTGTLPASWGRLTVLQKLFLQNNALSGTLPAEWSGMTSLFLLRLDNNRLHGTLPPKWSLLRALYRLLLSHNTLSGTLPDEWGRMASLSELYLNGNALSGTLPAVWKATPNLARLSLSNNQLRGPIPPQWASFRALFEVDLSSNALCGCAPPEWKHIWGFAATVDPAVSASDCATANACGDDSATSPAPTTSATVSPTTTTITTTTNAPALPQNSRMKLVPLWCVLSAVGGALAGVAAGLGVYFYRRRQRKEAEEKRSRASEEKAEEPFAHTPDTPY</sequence>
<dbReference type="SUPFAM" id="SSF52058">
    <property type="entry name" value="L domain-like"/>
    <property type="match status" value="1"/>
</dbReference>
<evidence type="ECO:0000256" key="7">
    <source>
        <dbReference type="ARBA" id="ARBA00023136"/>
    </source>
</evidence>
<keyword evidence="6 12" id="KW-1133">Transmembrane helix</keyword>
<evidence type="ECO:0000256" key="9">
    <source>
        <dbReference type="ARBA" id="ARBA00023180"/>
    </source>
</evidence>
<comment type="subcellular location">
    <subcellularLocation>
        <location evidence="1">Cell membrane</location>
    </subcellularLocation>
    <subcellularLocation>
        <location evidence="10">Endomembrane system</location>
        <topology evidence="10">Single-pass membrane protein</topology>
    </subcellularLocation>
</comment>
<evidence type="ECO:0000256" key="4">
    <source>
        <dbReference type="ARBA" id="ARBA00022729"/>
    </source>
</evidence>
<feature type="transmembrane region" description="Helical" evidence="12">
    <location>
        <begin position="342"/>
        <end position="367"/>
    </location>
</feature>
<gene>
    <name evidence="15" type="ORF">ABB37_05954</name>
</gene>
<dbReference type="PANTHER" id="PTHR27000">
    <property type="entry name" value="LEUCINE-RICH REPEAT RECEPTOR-LIKE PROTEIN KINASE FAMILY PROTEIN-RELATED"/>
    <property type="match status" value="1"/>
</dbReference>
<evidence type="ECO:0000256" key="8">
    <source>
        <dbReference type="ARBA" id="ARBA00023170"/>
    </source>
</evidence>
<keyword evidence="9" id="KW-0325">Glycoprotein</keyword>
<organism evidence="15 16">
    <name type="scientific">Leptomonas pyrrhocoris</name>
    <name type="common">Firebug parasite</name>
    <dbReference type="NCBI Taxonomy" id="157538"/>
    <lineage>
        <taxon>Eukaryota</taxon>
        <taxon>Discoba</taxon>
        <taxon>Euglenozoa</taxon>
        <taxon>Kinetoplastea</taxon>
        <taxon>Metakinetoplastina</taxon>
        <taxon>Trypanosomatida</taxon>
        <taxon>Trypanosomatidae</taxon>
        <taxon>Leishmaniinae</taxon>
        <taxon>Leptomonas</taxon>
    </lineage>
</organism>
<feature type="domain" description="Leucine-rich repeat-containing N-terminal plant-type" evidence="14">
    <location>
        <begin position="45"/>
        <end position="76"/>
    </location>
</feature>
<dbReference type="GO" id="GO:0005886">
    <property type="term" value="C:plasma membrane"/>
    <property type="evidence" value="ECO:0007669"/>
    <property type="project" value="UniProtKB-SubCell"/>
</dbReference>
<keyword evidence="5" id="KW-0677">Repeat</keyword>
<keyword evidence="4 13" id="KW-0732">Signal</keyword>
<dbReference type="EMBL" id="LGTL01000012">
    <property type="protein sequence ID" value="KPA78890.1"/>
    <property type="molecule type" value="Genomic_DNA"/>
</dbReference>
<evidence type="ECO:0000256" key="13">
    <source>
        <dbReference type="SAM" id="SignalP"/>
    </source>
</evidence>
<keyword evidence="3 12" id="KW-0812">Transmembrane</keyword>
<evidence type="ECO:0000313" key="16">
    <source>
        <dbReference type="Proteomes" id="UP000037923"/>
    </source>
</evidence>
<dbReference type="RefSeq" id="XP_015657329.1">
    <property type="nucleotide sequence ID" value="XM_015804195.1"/>
</dbReference>
<keyword evidence="7 12" id="KW-0472">Membrane</keyword>
<evidence type="ECO:0000256" key="3">
    <source>
        <dbReference type="ARBA" id="ARBA00022692"/>
    </source>
</evidence>
<evidence type="ECO:0000256" key="1">
    <source>
        <dbReference type="ARBA" id="ARBA00004236"/>
    </source>
</evidence>
<dbReference type="GO" id="GO:0012505">
    <property type="term" value="C:endomembrane system"/>
    <property type="evidence" value="ECO:0007669"/>
    <property type="project" value="UniProtKB-SubCell"/>
</dbReference>
<feature type="signal peptide" evidence="13">
    <location>
        <begin position="1"/>
        <end position="30"/>
    </location>
</feature>
<accession>A0A0M9FYS3</accession>
<evidence type="ECO:0000313" key="15">
    <source>
        <dbReference type="EMBL" id="KPA78890.1"/>
    </source>
</evidence>
<evidence type="ECO:0000256" key="6">
    <source>
        <dbReference type="ARBA" id="ARBA00022989"/>
    </source>
</evidence>
<keyword evidence="8" id="KW-0675">Receptor</keyword>
<dbReference type="FunFam" id="3.80.10.10:FF:000041">
    <property type="entry name" value="LRR receptor-like serine/threonine-protein kinase ERECTA"/>
    <property type="match status" value="1"/>
</dbReference>
<dbReference type="Gene3D" id="3.80.10.10">
    <property type="entry name" value="Ribonuclease Inhibitor"/>
    <property type="match status" value="1"/>
</dbReference>
<evidence type="ECO:0000256" key="5">
    <source>
        <dbReference type="ARBA" id="ARBA00022737"/>
    </source>
</evidence>
<name>A0A0M9FYS3_LEPPY</name>
<comment type="caution">
    <text evidence="15">The sequence shown here is derived from an EMBL/GenBank/DDBJ whole genome shotgun (WGS) entry which is preliminary data.</text>
</comment>
<proteinExistence type="predicted"/>
<dbReference type="Proteomes" id="UP000037923">
    <property type="component" value="Unassembled WGS sequence"/>
</dbReference>
<evidence type="ECO:0000256" key="11">
    <source>
        <dbReference type="SAM" id="MobiDB-lite"/>
    </source>
</evidence>
<keyword evidence="2" id="KW-0433">Leucine-rich repeat</keyword>
<dbReference type="VEuPathDB" id="TriTrypDB:LpyrH10_12_1320"/>
<evidence type="ECO:0000256" key="12">
    <source>
        <dbReference type="SAM" id="Phobius"/>
    </source>
</evidence>
<protein>
    <submittedName>
        <fullName evidence="15">Surface membrane protein gp46-like protein</fullName>
    </submittedName>
</protein>
<dbReference type="InterPro" id="IPR013210">
    <property type="entry name" value="LRR_N_plant-typ"/>
</dbReference>
<feature type="chain" id="PRO_5005836001" evidence="13">
    <location>
        <begin position="31"/>
        <end position="399"/>
    </location>
</feature>
<feature type="region of interest" description="Disordered" evidence="11">
    <location>
        <begin position="301"/>
        <end position="331"/>
    </location>
</feature>
<evidence type="ECO:0000256" key="2">
    <source>
        <dbReference type="ARBA" id="ARBA00022614"/>
    </source>
</evidence>